<protein>
    <submittedName>
        <fullName evidence="1">Uncharacterized protein</fullName>
    </submittedName>
</protein>
<dbReference type="Proteomes" id="UP000298138">
    <property type="component" value="Unassembled WGS sequence"/>
</dbReference>
<accession>A0A4S2N2T1</accession>
<organism evidence="1 2">
    <name type="scientific">Ascodesmis nigricans</name>
    <dbReference type="NCBI Taxonomy" id="341454"/>
    <lineage>
        <taxon>Eukaryota</taxon>
        <taxon>Fungi</taxon>
        <taxon>Dikarya</taxon>
        <taxon>Ascomycota</taxon>
        <taxon>Pezizomycotina</taxon>
        <taxon>Pezizomycetes</taxon>
        <taxon>Pezizales</taxon>
        <taxon>Ascodesmidaceae</taxon>
        <taxon>Ascodesmis</taxon>
    </lineage>
</organism>
<name>A0A4S2N2T1_9PEZI</name>
<evidence type="ECO:0000313" key="2">
    <source>
        <dbReference type="Proteomes" id="UP000298138"/>
    </source>
</evidence>
<sequence>MSSRPESIHPMGPKLQRLVFCTPQNFPSLSLVCDSLEPDIPVHGQTLLDTLSVDFLPVTRCFIPSTPLTPTSFKRHSAGDPDAATILKPQPCILYFLPPGTRSL</sequence>
<dbReference type="AlphaFoldDB" id="A0A4S2N2T1"/>
<proteinExistence type="predicted"/>
<dbReference type="InParanoid" id="A0A4S2N2T1"/>
<evidence type="ECO:0000313" key="1">
    <source>
        <dbReference type="EMBL" id="TGZ83448.1"/>
    </source>
</evidence>
<reference evidence="1 2" key="1">
    <citation type="submission" date="2019-04" db="EMBL/GenBank/DDBJ databases">
        <title>Comparative genomics and transcriptomics to analyze fruiting body development in filamentous ascomycetes.</title>
        <authorList>
            <consortium name="DOE Joint Genome Institute"/>
            <person name="Lutkenhaus R."/>
            <person name="Traeger S."/>
            <person name="Breuer J."/>
            <person name="Kuo A."/>
            <person name="Lipzen A."/>
            <person name="Pangilinan J."/>
            <person name="Dilworth D."/>
            <person name="Sandor L."/>
            <person name="Poggeler S."/>
            <person name="Barry K."/>
            <person name="Grigoriev I.V."/>
            <person name="Nowrousian M."/>
        </authorList>
    </citation>
    <scope>NUCLEOTIDE SEQUENCE [LARGE SCALE GENOMIC DNA]</scope>
    <source>
        <strain evidence="1 2">CBS 389.68</strain>
    </source>
</reference>
<gene>
    <name evidence="1" type="ORF">EX30DRAFT_156071</name>
</gene>
<keyword evidence="2" id="KW-1185">Reference proteome</keyword>
<dbReference type="EMBL" id="ML220114">
    <property type="protein sequence ID" value="TGZ83448.1"/>
    <property type="molecule type" value="Genomic_DNA"/>
</dbReference>